<dbReference type="GO" id="GO:0016887">
    <property type="term" value="F:ATP hydrolysis activity"/>
    <property type="evidence" value="ECO:0007669"/>
    <property type="project" value="InterPro"/>
</dbReference>
<dbReference type="Pfam" id="PF11426">
    <property type="entry name" value="Tn7_TnsC_Int"/>
    <property type="match status" value="1"/>
</dbReference>
<dbReference type="Proteomes" id="UP000287996">
    <property type="component" value="Unassembled WGS sequence"/>
</dbReference>
<dbReference type="SMART" id="SM00382">
    <property type="entry name" value="AAA"/>
    <property type="match status" value="1"/>
</dbReference>
<dbReference type="InterPro" id="IPR021542">
    <property type="entry name" value="Tn7_TnsC"/>
</dbReference>
<gene>
    <name evidence="2" type="ORF">CWI84_02240</name>
</gene>
<comment type="caution">
    <text evidence="2">The sequence shown here is derived from an EMBL/GenBank/DDBJ whole genome shotgun (WGS) entry which is preliminary data.</text>
</comment>
<reference evidence="2 3" key="1">
    <citation type="journal article" date="2011" name="Front. Microbiol.">
        <title>Genomic signatures of strain selection and enhancement in Bacillus atrophaeus var. globigii, a historical biowarfare simulant.</title>
        <authorList>
            <person name="Gibbons H.S."/>
            <person name="Broomall S.M."/>
            <person name="McNew L.A."/>
            <person name="Daligault H."/>
            <person name="Chapman C."/>
            <person name="Bruce D."/>
            <person name="Karavis M."/>
            <person name="Krepps M."/>
            <person name="McGregor P.A."/>
            <person name="Hong C."/>
            <person name="Park K.H."/>
            <person name="Akmal A."/>
            <person name="Feldman A."/>
            <person name="Lin J.S."/>
            <person name="Chang W.E."/>
            <person name="Higgs B.W."/>
            <person name="Demirev P."/>
            <person name="Lindquist J."/>
            <person name="Liem A."/>
            <person name="Fochler E."/>
            <person name="Read T.D."/>
            <person name="Tapia R."/>
            <person name="Johnson S."/>
            <person name="Bishop-Lilly K.A."/>
            <person name="Detter C."/>
            <person name="Han C."/>
            <person name="Sozhamannan S."/>
            <person name="Rosenzweig C.N."/>
            <person name="Skowronski E.W."/>
        </authorList>
    </citation>
    <scope>NUCLEOTIDE SEQUENCE [LARGE SCALE GENOMIC DNA]</scope>
    <source>
        <strain evidence="2 3">CC-PW-9</strain>
    </source>
</reference>
<sequence length="555" mass="63918">MPLPNNYVSAVYQPLKPERYQGNPLIEALPPIMDRKTLRNSLTGKVRFDQENRFAEPQERAHNIASLLDDFFQPLSMHLQLEEKLSIMIRAGYVGRNPADGSLNKKMQEGYQRIMEGATSDFRFSQSNSTAKCLSLIGCSGSGKSTTVNRILATYPEVIFHPDYNFIQLPYLRIECPSDGSLKSLCLNFFREVDRTLQTGYEKKYVRKRHGPEVLLALMGQVATQKAIGVLVIDEIQRLGLKRTLSKEAMLEFFVALVNVIGVPVVLVGTPKARPIFEMELQAGRRSAGFGSLFWEPMQRGTRRYHPKTGEPRLSEWEAFTNKLWKYQWLERRDETLSDEVRDCWYDLSQGVLDIVVKIFVLAQMRAIATGLERITADLLRKVYEQELIPVHPMLEALRRNDADLIVKYSDLHLPSIDKRLLELRNLIAQEQEEKKKEVSFGNNEKALRLYNMLQAMGCESDLLPALVEKVFSEHSELELPELTRIVLEWYKTEQEPTVLQKSKPKAKTIKSKEWHTLPPDDLRFKYSQRKSQFYGELAVGRDIFDMEARLKQVG</sequence>
<organism evidence="2 3">
    <name type="scientific">Idiomarina tyrosinivorans</name>
    <dbReference type="NCBI Taxonomy" id="1445662"/>
    <lineage>
        <taxon>Bacteria</taxon>
        <taxon>Pseudomonadati</taxon>
        <taxon>Pseudomonadota</taxon>
        <taxon>Gammaproteobacteria</taxon>
        <taxon>Alteromonadales</taxon>
        <taxon>Idiomarinaceae</taxon>
        <taxon>Idiomarina</taxon>
    </lineage>
</organism>
<proteinExistence type="predicted"/>
<evidence type="ECO:0000313" key="2">
    <source>
        <dbReference type="EMBL" id="RUO80954.1"/>
    </source>
</evidence>
<evidence type="ECO:0000313" key="3">
    <source>
        <dbReference type="Proteomes" id="UP000287996"/>
    </source>
</evidence>
<feature type="domain" description="AAA+ ATPase" evidence="1">
    <location>
        <begin position="130"/>
        <end position="294"/>
    </location>
</feature>
<protein>
    <submittedName>
        <fullName evidence="2">Transcriptional antiterminator</fullName>
    </submittedName>
</protein>
<dbReference type="RefSeq" id="WP_126840960.1">
    <property type="nucleotide sequence ID" value="NZ_PIQH01000002.1"/>
</dbReference>
<dbReference type="InterPro" id="IPR003593">
    <property type="entry name" value="AAA+_ATPase"/>
</dbReference>
<dbReference type="InterPro" id="IPR049945">
    <property type="entry name" value="AAA_22"/>
</dbReference>
<dbReference type="InterPro" id="IPR027417">
    <property type="entry name" value="P-loop_NTPase"/>
</dbReference>
<evidence type="ECO:0000259" key="1">
    <source>
        <dbReference type="SMART" id="SM00382"/>
    </source>
</evidence>
<name>A0A432ZSQ4_9GAMM</name>
<dbReference type="EMBL" id="PIQH01000002">
    <property type="protein sequence ID" value="RUO80954.1"/>
    <property type="molecule type" value="Genomic_DNA"/>
</dbReference>
<dbReference type="SUPFAM" id="SSF52540">
    <property type="entry name" value="P-loop containing nucleoside triphosphate hydrolases"/>
    <property type="match status" value="1"/>
</dbReference>
<dbReference type="AlphaFoldDB" id="A0A432ZSQ4"/>
<dbReference type="Gene3D" id="3.40.50.300">
    <property type="entry name" value="P-loop containing nucleotide triphosphate hydrolases"/>
    <property type="match status" value="1"/>
</dbReference>
<dbReference type="Pfam" id="PF13401">
    <property type="entry name" value="AAA_22"/>
    <property type="match status" value="1"/>
</dbReference>
<dbReference type="Gene3D" id="6.10.20.30">
    <property type="match status" value="1"/>
</dbReference>
<accession>A0A432ZSQ4</accession>
<keyword evidence="3" id="KW-1185">Reference proteome</keyword>
<dbReference type="OrthoDB" id="5593847at2"/>